<dbReference type="AlphaFoldDB" id="A0A7J7MXG4"/>
<accession>A0A7J7MXG4</accession>
<keyword evidence="3" id="KW-1185">Reference proteome</keyword>
<dbReference type="PANTHER" id="PTHR36395">
    <property type="entry name" value="RING-H2 ZINC FINGER PROTEIN"/>
    <property type="match status" value="1"/>
</dbReference>
<dbReference type="EMBL" id="JACGCM010001189">
    <property type="protein sequence ID" value="KAF6159639.1"/>
    <property type="molecule type" value="Genomic_DNA"/>
</dbReference>
<dbReference type="Proteomes" id="UP000541444">
    <property type="component" value="Unassembled WGS sequence"/>
</dbReference>
<dbReference type="OrthoDB" id="433924at2759"/>
<reference evidence="2 3" key="1">
    <citation type="journal article" date="2020" name="IScience">
        <title>Genome Sequencing of the Endangered Kingdonia uniflora (Circaeasteraceae, Ranunculales) Reveals Potential Mechanisms of Evolutionary Specialization.</title>
        <authorList>
            <person name="Sun Y."/>
            <person name="Deng T."/>
            <person name="Zhang A."/>
            <person name="Moore M.J."/>
            <person name="Landis J.B."/>
            <person name="Lin N."/>
            <person name="Zhang H."/>
            <person name="Zhang X."/>
            <person name="Huang J."/>
            <person name="Zhang X."/>
            <person name="Sun H."/>
            <person name="Wang H."/>
        </authorList>
    </citation>
    <scope>NUCLEOTIDE SEQUENCE [LARGE SCALE GENOMIC DNA]</scope>
    <source>
        <strain evidence="2">TB1705</strain>
        <tissue evidence="2">Leaf</tissue>
    </source>
</reference>
<evidence type="ECO:0000313" key="2">
    <source>
        <dbReference type="EMBL" id="KAF6159639.1"/>
    </source>
</evidence>
<evidence type="ECO:0000313" key="3">
    <source>
        <dbReference type="Proteomes" id="UP000541444"/>
    </source>
</evidence>
<sequence>MTPAKQSPNPNLFSNPQSLSNWLKPRLPQHSFHQWGVTPGTKNVHNLWLELSEGETSLTDSTPPVRTVSVVTVRVIGGVDRNKVLMETYQELSDGSKRGRFRPLSEKMKPTESVECAVIRAVNEELGSIIGGLGVVRIVEGSYKKNVEERISVSYPGLPARYILHSVDALVEGLPDDEEFCTEEDEFGNCSSEVEFVEKAVFVKKHFWKWVVWLFVITNIGKFKVETRILHPKVILIADAYTCTNWALIEELMKDLHMIETVVRLEYKKTRCISLPRSELEFVRSSRMALRTRSIVVNWYLASPDGKGGLEFSFQCETLRVLLAIYAGFKGVYIRLVGDTGSGSGLVEFFLFFIKLSHFRILITKKLLLRKVLVSGGVWFALEESGKKIMLKLMSFELLRRLRMEFESL</sequence>
<dbReference type="PANTHER" id="PTHR36395:SF1">
    <property type="entry name" value="RING-H2 ZINC FINGER PROTEIN"/>
    <property type="match status" value="1"/>
</dbReference>
<evidence type="ECO:0008006" key="4">
    <source>
        <dbReference type="Google" id="ProtNLM"/>
    </source>
</evidence>
<proteinExistence type="predicted"/>
<comment type="caution">
    <text evidence="2">The sequence shown here is derived from an EMBL/GenBank/DDBJ whole genome shotgun (WGS) entry which is preliminary data.</text>
</comment>
<feature type="region of interest" description="Disordered" evidence="1">
    <location>
        <begin position="1"/>
        <end position="20"/>
    </location>
</feature>
<protein>
    <recommendedName>
        <fullName evidence="4">Nudix hydrolase domain-containing protein</fullName>
    </recommendedName>
</protein>
<gene>
    <name evidence="2" type="ORF">GIB67_034601</name>
</gene>
<evidence type="ECO:0000256" key="1">
    <source>
        <dbReference type="SAM" id="MobiDB-lite"/>
    </source>
</evidence>
<name>A0A7J7MXG4_9MAGN</name>
<organism evidence="2 3">
    <name type="scientific">Kingdonia uniflora</name>
    <dbReference type="NCBI Taxonomy" id="39325"/>
    <lineage>
        <taxon>Eukaryota</taxon>
        <taxon>Viridiplantae</taxon>
        <taxon>Streptophyta</taxon>
        <taxon>Embryophyta</taxon>
        <taxon>Tracheophyta</taxon>
        <taxon>Spermatophyta</taxon>
        <taxon>Magnoliopsida</taxon>
        <taxon>Ranunculales</taxon>
        <taxon>Circaeasteraceae</taxon>
        <taxon>Kingdonia</taxon>
    </lineage>
</organism>